<evidence type="ECO:0000256" key="2">
    <source>
        <dbReference type="ARBA" id="ARBA00007018"/>
    </source>
</evidence>
<evidence type="ECO:0000256" key="1">
    <source>
        <dbReference type="ARBA" id="ARBA00004141"/>
    </source>
</evidence>
<keyword evidence="6" id="KW-0479">Metal-binding</keyword>
<gene>
    <name evidence="9" type="ORF">J4Q44_G00370170</name>
</gene>
<feature type="transmembrane region" description="Helical" evidence="8">
    <location>
        <begin position="294"/>
        <end position="314"/>
    </location>
</feature>
<evidence type="ECO:0000256" key="4">
    <source>
        <dbReference type="ARBA" id="ARBA00022989"/>
    </source>
</evidence>
<evidence type="ECO:0000313" key="9">
    <source>
        <dbReference type="EMBL" id="KAK6292433.1"/>
    </source>
</evidence>
<dbReference type="GO" id="GO:0038023">
    <property type="term" value="F:signaling receptor activity"/>
    <property type="evidence" value="ECO:0007669"/>
    <property type="project" value="TreeGrafter"/>
</dbReference>
<sequence length="370" mass="41472">MLRYRGCGTSATATDADGTTTEQMAPREQEEDVISDGHTHNGVTLRRPNALELQKMTDGEEGDGEMDSTSTGEEDFKTSDEGFMGMTPLLQAHHAMEKMEEFVHKVWEGRWRVIPHDVLPEWLKDNEYLRHGHRPPMPSFRACFKSIFRIHTETGNIWTHLLGCLFFLCWGHHVICSAPPCTLLPPFQEKIVIGRLARLLQTGLLRHSLLIMGSFVPWLYYSFYCSPNPRLIYLVVVCILGVSAIVVSQCDFFAKPQYRGVRAGVFVGLGLSGVVPTLHFVITEGLPRATTMGQMGWLLLMATLYISGACIYAARIPERFFPGKCDIWFHSHQLFHVLVVAGAFVHFHGVSNLQAFRYAAGAGCEVDNAL</sequence>
<evidence type="ECO:0008006" key="11">
    <source>
        <dbReference type="Google" id="ProtNLM"/>
    </source>
</evidence>
<keyword evidence="10" id="KW-1185">Reference proteome</keyword>
<keyword evidence="5 8" id="KW-0472">Membrane</keyword>
<feature type="transmembrane region" description="Helical" evidence="8">
    <location>
        <begin position="230"/>
        <end position="248"/>
    </location>
</feature>
<comment type="caution">
    <text evidence="9">The sequence shown here is derived from an EMBL/GenBank/DDBJ whole genome shotgun (WGS) entry which is preliminary data.</text>
</comment>
<accession>A0AAN8KJ45</accession>
<comment type="subcellular location">
    <subcellularLocation>
        <location evidence="1">Membrane</location>
        <topology evidence="1">Multi-pass membrane protein</topology>
    </subcellularLocation>
</comment>
<feature type="transmembrane region" description="Helical" evidence="8">
    <location>
        <begin position="260"/>
        <end position="282"/>
    </location>
</feature>
<evidence type="ECO:0000256" key="5">
    <source>
        <dbReference type="ARBA" id="ARBA00023136"/>
    </source>
</evidence>
<organism evidence="9 10">
    <name type="scientific">Coregonus suidteri</name>
    <dbReference type="NCBI Taxonomy" id="861788"/>
    <lineage>
        <taxon>Eukaryota</taxon>
        <taxon>Metazoa</taxon>
        <taxon>Chordata</taxon>
        <taxon>Craniata</taxon>
        <taxon>Vertebrata</taxon>
        <taxon>Euteleostomi</taxon>
        <taxon>Actinopterygii</taxon>
        <taxon>Neopterygii</taxon>
        <taxon>Teleostei</taxon>
        <taxon>Protacanthopterygii</taxon>
        <taxon>Salmoniformes</taxon>
        <taxon>Salmonidae</taxon>
        <taxon>Coregoninae</taxon>
        <taxon>Coregonus</taxon>
    </lineage>
</organism>
<reference evidence="9 10" key="1">
    <citation type="submission" date="2021-04" db="EMBL/GenBank/DDBJ databases">
        <authorList>
            <person name="De Guttry C."/>
            <person name="Zahm M."/>
            <person name="Klopp C."/>
            <person name="Cabau C."/>
            <person name="Louis A."/>
            <person name="Berthelot C."/>
            <person name="Parey E."/>
            <person name="Roest Crollius H."/>
            <person name="Montfort J."/>
            <person name="Robinson-Rechavi M."/>
            <person name="Bucao C."/>
            <person name="Bouchez O."/>
            <person name="Gislard M."/>
            <person name="Lluch J."/>
            <person name="Milhes M."/>
            <person name="Lampietro C."/>
            <person name="Lopez Roques C."/>
            <person name="Donnadieu C."/>
            <person name="Braasch I."/>
            <person name="Desvignes T."/>
            <person name="Postlethwait J."/>
            <person name="Bobe J."/>
            <person name="Wedekind C."/>
            <person name="Guiguen Y."/>
        </authorList>
    </citation>
    <scope>NUCLEOTIDE SEQUENCE [LARGE SCALE GENOMIC DNA]</scope>
    <source>
        <strain evidence="9">Cs_M1</strain>
        <tissue evidence="9">Blood</tissue>
    </source>
</reference>
<dbReference type="InterPro" id="IPR004254">
    <property type="entry name" value="AdipoR/HlyIII-related"/>
</dbReference>
<protein>
    <recommendedName>
        <fullName evidence="11">Adiponectin receptor 2</fullName>
    </recommendedName>
</protein>
<dbReference type="AlphaFoldDB" id="A0AAN8KJ45"/>
<feature type="transmembrane region" description="Helical" evidence="8">
    <location>
        <begin position="204"/>
        <end position="224"/>
    </location>
</feature>
<keyword evidence="3 8" id="KW-0812">Transmembrane</keyword>
<dbReference type="GO" id="GO:0005886">
    <property type="term" value="C:plasma membrane"/>
    <property type="evidence" value="ECO:0007669"/>
    <property type="project" value="TreeGrafter"/>
</dbReference>
<dbReference type="GO" id="GO:0033211">
    <property type="term" value="P:adiponectin-activated signaling pathway"/>
    <property type="evidence" value="ECO:0007669"/>
    <property type="project" value="TreeGrafter"/>
</dbReference>
<feature type="compositionally biased region" description="Low complexity" evidence="7">
    <location>
        <begin position="8"/>
        <end position="21"/>
    </location>
</feature>
<comment type="similarity">
    <text evidence="2">Belongs to the ADIPOR family.</text>
</comment>
<keyword evidence="4 8" id="KW-1133">Transmembrane helix</keyword>
<name>A0AAN8KJ45_9TELE</name>
<dbReference type="EMBL" id="JAGTTL010000038">
    <property type="protein sequence ID" value="KAK6292433.1"/>
    <property type="molecule type" value="Genomic_DNA"/>
</dbReference>
<evidence type="ECO:0000313" key="10">
    <source>
        <dbReference type="Proteomes" id="UP001356427"/>
    </source>
</evidence>
<feature type="binding site" evidence="6">
    <location>
        <position position="332"/>
    </location>
    <ligand>
        <name>Zn(2+)</name>
        <dbReference type="ChEBI" id="CHEBI:29105"/>
    </ligand>
</feature>
<evidence type="ECO:0000256" key="6">
    <source>
        <dbReference type="PIRSR" id="PIRSR604254-1"/>
    </source>
</evidence>
<evidence type="ECO:0000256" key="8">
    <source>
        <dbReference type="SAM" id="Phobius"/>
    </source>
</evidence>
<proteinExistence type="inferred from homology"/>
<feature type="region of interest" description="Disordered" evidence="7">
    <location>
        <begin position="1"/>
        <end position="75"/>
    </location>
</feature>
<feature type="binding site" evidence="6">
    <location>
        <position position="336"/>
    </location>
    <ligand>
        <name>Zn(2+)</name>
        <dbReference type="ChEBI" id="CHEBI:29105"/>
    </ligand>
</feature>
<dbReference type="PANTHER" id="PTHR20855">
    <property type="entry name" value="ADIPOR/PROGESTIN RECEPTOR-RELATED"/>
    <property type="match status" value="1"/>
</dbReference>
<evidence type="ECO:0000256" key="7">
    <source>
        <dbReference type="SAM" id="MobiDB-lite"/>
    </source>
</evidence>
<dbReference type="Proteomes" id="UP001356427">
    <property type="component" value="Unassembled WGS sequence"/>
</dbReference>
<dbReference type="GO" id="GO:0046872">
    <property type="term" value="F:metal ion binding"/>
    <property type="evidence" value="ECO:0007669"/>
    <property type="project" value="UniProtKB-KW"/>
</dbReference>
<dbReference type="Pfam" id="PF03006">
    <property type="entry name" value="HlyIII"/>
    <property type="match status" value="1"/>
</dbReference>
<dbReference type="PANTHER" id="PTHR20855:SF33">
    <property type="entry name" value="ADIPONECTIN RECEPTOR PROTEIN 2"/>
    <property type="match status" value="1"/>
</dbReference>
<keyword evidence="6" id="KW-0862">Zinc</keyword>
<evidence type="ECO:0000256" key="3">
    <source>
        <dbReference type="ARBA" id="ARBA00022692"/>
    </source>
</evidence>